<feature type="domain" description="Starter acyltransferase (SAT)" evidence="2">
    <location>
        <begin position="970"/>
        <end position="1086"/>
    </location>
</feature>
<dbReference type="Gene3D" id="3.40.366.10">
    <property type="entry name" value="Malonyl-Coenzyme A Acyl Carrier Protein, domain 2"/>
    <property type="match status" value="1"/>
</dbReference>
<feature type="compositionally biased region" description="Low complexity" evidence="1">
    <location>
        <begin position="834"/>
        <end position="848"/>
    </location>
</feature>
<feature type="region of interest" description="Disordered" evidence="1">
    <location>
        <begin position="1677"/>
        <end position="1701"/>
    </location>
</feature>
<dbReference type="InterPro" id="IPR032088">
    <property type="entry name" value="SAT"/>
</dbReference>
<sequence length="1855" mass="194488">MSSRSDAPGPLPSASQSGSPLAPTASAPSRQRRVTHSHFPSAHGLAGAADAAASGTLQPLCTAVFSPEGHAIMTPFLSAESVVQAVVTPESDPAPTTAATTDEDCRAPHMAVTPAVLASASGASPATDEGVVVTTLTSLESATMPSSASPQSSTKTRAWLANQRRPRPMPYPSSIAVSSGYLLRLGHGTDSTIVPSRDTAEVLKQPQTPPPPPPPLVPLPASSTNATASAVPAFLHLLSPTTSPTATATVLSSSTMVHTPSSITATAARGRGRSNAAAARSSPDAPYISAPFATDTADDDSGVPVALGISPADGLHSTAALAVSSPNSHHTTRMGSTSEANLPYSARSGCAGIDVGRNADSHDWSTSMVSHGELMPPTAHVSLTSIAAAAAGGPSAHTTSDCTACARVGTMPTATEVVSAPRDYMGCLPSPPLSASRGPQPRQQQALYDYGSGGSGSGANNISRGAFGASWPRGGSGVLRRARADIGDSHVLRVAGALQRSGVSQELTPNVPMEESDGQIPPAAHGRQPWSALQCGLMAVSDGGTITGGAAVEAQRGASSSGGDAGAEAALAAGAAARAYEVDPIAFVLSGTQRGRSGEGGTRPTSTATSRPVSLSRGGCHSSPAAQREAFRGRADDPAAATNELSPLPGYCKSARVVLSAAYAAANRGVSEASKGWDESGCVDSALMPWAPPTGDEALRNPYQAFRMHRYHAGTETQPSQHGVMREVSQQHQRQRLPAAGSKNAPEAASEQSGEDEGQQAWQRQTRHCKEQQAYPGAPARQPDGATVVSSLRRFLSIIPAASPPDESPPPQQQRGSVDNRDRALPFQYLQSTSLPSSSAMAAAATTPSPSPAAATPPSPTPPVPPIFALFGALERLSRFSEMVQLCQEHADVLDDFLARLTLQLHRNSCALPLLASGANPARSQSSPPSLATSAAHDDSEFLRWHRIIMFLLRQPSELVKVGAEFFTDAVNSWPLHMLYLTCCFYVMAREHGYDALATALCRGGIFCSGKGLFAALAVSMAQSEEDLIRSTACMYRAAFYTGVLMRKRHQHFETETRLTANGGFTLLVVNIPIITLRRLVARVNEGYDVFASLRDIYKGNETERGSTWLNVNSNNTAVSAGTASTPRRRCGGPLYSPNSSSAHASALLPFARSMPHYPRSVIEVSRVISNRSAVLCGHPLDMLRLDMILARFADFNDVKIHKEYLPAGGPENSYFFNKHMAHELMGLWKARGVSFSLASVHLPVHSPVNGDLWAASLRVPFSPPAPPDMSAATMASAYASNAILSSVAPPSTAGYRDEWWMFNVAEAATCSNQDLTYSLRHMQDGSVLLDFSTHAMRIGRLIAWTNKSITVLAAPENRHESSAMPPPRRSPKDEAVRNTMKKLAIINNVLREVGDRTEQPPDALANPSVELSTTFTELGLLEVLQGPRERAGTCRFGAPTRAASVVPSERQSGHHGHGITRLGNVPSGAGVASEAPSACRLDAANSLGGPRGVASSNGKAAGRRLKPSIGALVSLKRASANSANASIPATASNLNNPNAIGYRHKDSLSLSSAGAVAGCLGGELWHTISPVGQSDASSDQRTPTVMSMSIGALASLQPKTEEASVVGGASLSAPPAPFFVPQEAYLRPSAVSAGRGRNGAVVVSDSLHEGPASGFALPSDVVARLVSEPERIPAHRVRSAPSGQNSPHIEAPGNTASRRTRGIQREAPVEGDHSNTERVSAVAFDDNSADVCRVSGDTPTHAAECFPASMYENGFVIRRNNDYAGIVNVYQVSALITYYEMQFNSVLCDGAVLFARLLKRASGIAFPSYTLLLCPTVFSLLELWDGYEFEELWRRSLSAPVCSRATSPISAGLM</sequence>
<evidence type="ECO:0000313" key="3">
    <source>
        <dbReference type="EMBL" id="CAM66274.2"/>
    </source>
</evidence>
<feature type="compositionally biased region" description="Low complexity" evidence="1">
    <location>
        <begin position="267"/>
        <end position="282"/>
    </location>
</feature>
<dbReference type="InParanoid" id="A4HV11"/>
<evidence type="ECO:0000256" key="1">
    <source>
        <dbReference type="SAM" id="MobiDB-lite"/>
    </source>
</evidence>
<feature type="region of interest" description="Disordered" evidence="1">
    <location>
        <begin position="267"/>
        <end position="286"/>
    </location>
</feature>
<feature type="region of interest" description="Disordered" evidence="1">
    <location>
        <begin position="428"/>
        <end position="453"/>
    </location>
</feature>
<dbReference type="Proteomes" id="UP000008153">
    <property type="component" value="Chromosome 11"/>
</dbReference>
<reference evidence="3 4" key="1">
    <citation type="journal article" date="2007" name="Nat. Genet.">
        <title>Comparative genomic analysis of three Leishmania species that cause diverse human disease.</title>
        <authorList>
            <person name="Peacock C.S."/>
            <person name="Seeger K."/>
            <person name="Harris D."/>
            <person name="Murphy L."/>
            <person name="Ruiz J.C."/>
            <person name="Quail M.A."/>
            <person name="Peters N."/>
            <person name="Adlem E."/>
            <person name="Tivey A."/>
            <person name="Aslett M."/>
            <person name="Kerhornou A."/>
            <person name="Ivens A."/>
            <person name="Fraser A."/>
            <person name="Rajandream M.A."/>
            <person name="Carver T."/>
            <person name="Norbertczak H."/>
            <person name="Chillingworth T."/>
            <person name="Hance Z."/>
            <person name="Jagels K."/>
            <person name="Moule S."/>
            <person name="Ormond D."/>
            <person name="Rutter S."/>
            <person name="Squares R."/>
            <person name="Whitehead S."/>
            <person name="Rabbinowitsch E."/>
            <person name="Arrowsmith C."/>
            <person name="White B."/>
            <person name="Thurston S."/>
            <person name="Bringaud F."/>
            <person name="Baldauf S.L."/>
            <person name="Faulconbridge A."/>
            <person name="Jeffares D."/>
            <person name="Depledge D.P."/>
            <person name="Oyola S.O."/>
            <person name="Hilley J.D."/>
            <person name="Brito L.O."/>
            <person name="Tosi L.R."/>
            <person name="Barrell B."/>
            <person name="Cruz A.K."/>
            <person name="Mottram J.C."/>
            <person name="Smith D.F."/>
            <person name="Berriman M."/>
        </authorList>
    </citation>
    <scope>NUCLEOTIDE SEQUENCE [LARGE SCALE GENOMIC DNA]</scope>
    <source>
        <strain evidence="3 4">JPCM5</strain>
    </source>
</reference>
<reference evidence="3 4" key="2">
    <citation type="journal article" date="2011" name="Genome Res.">
        <title>Chromosome and gene copy number variation allow major structural change between species and strains of Leishmania.</title>
        <authorList>
            <person name="Rogers M.B."/>
            <person name="Hilley J.D."/>
            <person name="Dickens N.J."/>
            <person name="Wilkes J."/>
            <person name="Bates P.A."/>
            <person name="Depledge D.P."/>
            <person name="Harris D."/>
            <person name="Her Y."/>
            <person name="Herzyk P."/>
            <person name="Imamura H."/>
            <person name="Otto T.D."/>
            <person name="Sanders M."/>
            <person name="Seeger K."/>
            <person name="Dujardin J.C."/>
            <person name="Berriman M."/>
            <person name="Smith D.F."/>
            <person name="Hertz-Fowler C."/>
            <person name="Mottram J.C."/>
        </authorList>
    </citation>
    <scope>NUCLEOTIDE SEQUENCE [LARGE SCALE GENOMIC DNA]</scope>
    <source>
        <strain evidence="3 4">JPCM5</strain>
    </source>
</reference>
<dbReference type="VEuPathDB" id="TriTrypDB:LINF_110016200"/>
<dbReference type="EMBL" id="FR796443">
    <property type="protein sequence ID" value="CAM66274.2"/>
    <property type="molecule type" value="Genomic_DNA"/>
</dbReference>
<feature type="compositionally biased region" description="Polar residues" evidence="1">
    <location>
        <begin position="603"/>
        <end position="613"/>
    </location>
</feature>
<gene>
    <name evidence="3" type="ORF">LINJ_11_1020</name>
</gene>
<protein>
    <recommendedName>
        <fullName evidence="2">Starter acyltransferase (SAT) domain-containing protein</fullName>
    </recommendedName>
</protein>
<dbReference type="eggNOG" id="ENOG502RYFV">
    <property type="taxonomic scope" value="Eukaryota"/>
</dbReference>
<feature type="region of interest" description="Disordered" evidence="1">
    <location>
        <begin position="715"/>
        <end position="785"/>
    </location>
</feature>
<dbReference type="GO" id="GO:0016740">
    <property type="term" value="F:transferase activity"/>
    <property type="evidence" value="ECO:0007669"/>
    <property type="project" value="InterPro"/>
</dbReference>
<accession>A4HV11</accession>
<dbReference type="RefSeq" id="XP_001463902.2">
    <property type="nucleotide sequence ID" value="XM_001463865.2"/>
</dbReference>
<feature type="region of interest" description="Disordered" evidence="1">
    <location>
        <begin position="1"/>
        <end position="40"/>
    </location>
</feature>
<keyword evidence="4" id="KW-1185">Reference proteome</keyword>
<dbReference type="KEGG" id="lif:LINJ_11_1020"/>
<organism evidence="3 4">
    <name type="scientific">Leishmania infantum</name>
    <dbReference type="NCBI Taxonomy" id="5671"/>
    <lineage>
        <taxon>Eukaryota</taxon>
        <taxon>Discoba</taxon>
        <taxon>Euglenozoa</taxon>
        <taxon>Kinetoplastea</taxon>
        <taxon>Metakinetoplastina</taxon>
        <taxon>Trypanosomatida</taxon>
        <taxon>Trypanosomatidae</taxon>
        <taxon>Leishmaniinae</taxon>
        <taxon>Leishmania</taxon>
    </lineage>
</organism>
<feature type="region of interest" description="Disordered" evidence="1">
    <location>
        <begin position="591"/>
        <end position="647"/>
    </location>
</feature>
<feature type="compositionally biased region" description="Pro residues" evidence="1">
    <location>
        <begin position="849"/>
        <end position="861"/>
    </location>
</feature>
<evidence type="ECO:0000313" key="4">
    <source>
        <dbReference type="Proteomes" id="UP000008153"/>
    </source>
</evidence>
<feature type="region of interest" description="Disordered" evidence="1">
    <location>
        <begin position="800"/>
        <end position="819"/>
    </location>
</feature>
<name>A4HV11_LEIIN</name>
<feature type="region of interest" description="Disordered" evidence="1">
    <location>
        <begin position="834"/>
        <end position="861"/>
    </location>
</feature>
<evidence type="ECO:0000259" key="2">
    <source>
        <dbReference type="Pfam" id="PF16073"/>
    </source>
</evidence>
<proteinExistence type="predicted"/>
<dbReference type="InterPro" id="IPR001227">
    <property type="entry name" value="Ac_transferase_dom_sf"/>
</dbReference>
<feature type="compositionally biased region" description="Pro residues" evidence="1">
    <location>
        <begin position="802"/>
        <end position="812"/>
    </location>
</feature>
<dbReference type="AlphaFoldDB" id="A4HV11"/>
<dbReference type="Pfam" id="PF16073">
    <property type="entry name" value="SAT"/>
    <property type="match status" value="1"/>
</dbReference>
<dbReference type="GeneID" id="5067280"/>